<dbReference type="InterPro" id="IPR016032">
    <property type="entry name" value="Sig_transdc_resp-reg_C-effctor"/>
</dbReference>
<dbReference type="InterPro" id="IPR001789">
    <property type="entry name" value="Sig_transdc_resp-reg_receiver"/>
</dbReference>
<evidence type="ECO:0000313" key="9">
    <source>
        <dbReference type="Proteomes" id="UP000494115"/>
    </source>
</evidence>
<dbReference type="GO" id="GO:0003677">
    <property type="term" value="F:DNA binding"/>
    <property type="evidence" value="ECO:0007669"/>
    <property type="project" value="UniProtKB-KW"/>
</dbReference>
<dbReference type="Proteomes" id="UP000494115">
    <property type="component" value="Unassembled WGS sequence"/>
</dbReference>
<dbReference type="CDD" id="cd06170">
    <property type="entry name" value="LuxR_C_like"/>
    <property type="match status" value="1"/>
</dbReference>
<dbReference type="PANTHER" id="PTHR43214:SF41">
    <property type="entry name" value="NITRATE_NITRITE RESPONSE REGULATOR PROTEIN NARP"/>
    <property type="match status" value="1"/>
</dbReference>
<dbReference type="InterPro" id="IPR058245">
    <property type="entry name" value="NreC/VraR/RcsB-like_REC"/>
</dbReference>
<feature type="domain" description="HTH luxR-type" evidence="6">
    <location>
        <begin position="135"/>
        <end position="200"/>
    </location>
</feature>
<accession>A0A6S7BHN7</accession>
<dbReference type="InterPro" id="IPR000792">
    <property type="entry name" value="Tscrpt_reg_LuxR_C"/>
</dbReference>
<evidence type="ECO:0000256" key="4">
    <source>
        <dbReference type="ARBA" id="ARBA00023163"/>
    </source>
</evidence>
<dbReference type="SUPFAM" id="SSF46894">
    <property type="entry name" value="C-terminal effector domain of the bipartite response regulators"/>
    <property type="match status" value="1"/>
</dbReference>
<name>A0A6S7BHN7_9BURK</name>
<protein>
    <submittedName>
        <fullName evidence="8">Virulence factors putative positive transcription regulator BvgA</fullName>
    </submittedName>
</protein>
<dbReference type="SMART" id="SM00448">
    <property type="entry name" value="REC"/>
    <property type="match status" value="1"/>
</dbReference>
<feature type="modified residue" description="4-aspartylphosphate" evidence="5">
    <location>
        <position position="56"/>
    </location>
</feature>
<dbReference type="GO" id="GO:0000160">
    <property type="term" value="P:phosphorelay signal transduction system"/>
    <property type="evidence" value="ECO:0007669"/>
    <property type="project" value="InterPro"/>
</dbReference>
<dbReference type="InterPro" id="IPR011006">
    <property type="entry name" value="CheY-like_superfamily"/>
</dbReference>
<evidence type="ECO:0000313" key="8">
    <source>
        <dbReference type="EMBL" id="CAB3791471.1"/>
    </source>
</evidence>
<evidence type="ECO:0000256" key="3">
    <source>
        <dbReference type="ARBA" id="ARBA00023125"/>
    </source>
</evidence>
<dbReference type="InterPro" id="IPR039420">
    <property type="entry name" value="WalR-like"/>
</dbReference>
<evidence type="ECO:0000259" key="6">
    <source>
        <dbReference type="PROSITE" id="PS50043"/>
    </source>
</evidence>
<dbReference type="GO" id="GO:0006355">
    <property type="term" value="P:regulation of DNA-templated transcription"/>
    <property type="evidence" value="ECO:0007669"/>
    <property type="project" value="InterPro"/>
</dbReference>
<evidence type="ECO:0000259" key="7">
    <source>
        <dbReference type="PROSITE" id="PS50110"/>
    </source>
</evidence>
<dbReference type="AlphaFoldDB" id="A0A6S7BHN7"/>
<feature type="domain" description="Response regulatory" evidence="7">
    <location>
        <begin position="5"/>
        <end position="121"/>
    </location>
</feature>
<proteinExistence type="predicted"/>
<keyword evidence="1 5" id="KW-0597">Phosphoprotein</keyword>
<keyword evidence="4" id="KW-0804">Transcription</keyword>
<dbReference type="SMART" id="SM00421">
    <property type="entry name" value="HTH_LUXR"/>
    <property type="match status" value="1"/>
</dbReference>
<keyword evidence="3" id="KW-0238">DNA-binding</keyword>
<dbReference type="SUPFAM" id="SSF52172">
    <property type="entry name" value="CheY-like"/>
    <property type="match status" value="1"/>
</dbReference>
<dbReference type="PROSITE" id="PS50043">
    <property type="entry name" value="HTH_LUXR_2"/>
    <property type="match status" value="1"/>
</dbReference>
<dbReference type="PANTHER" id="PTHR43214">
    <property type="entry name" value="TWO-COMPONENT RESPONSE REGULATOR"/>
    <property type="match status" value="1"/>
</dbReference>
<gene>
    <name evidence="8" type="primary">bvgA_2</name>
    <name evidence="8" type="ORF">LMG28138_03162</name>
</gene>
<reference evidence="8 9" key="1">
    <citation type="submission" date="2020-04" db="EMBL/GenBank/DDBJ databases">
        <authorList>
            <person name="De Canck E."/>
        </authorList>
    </citation>
    <scope>NUCLEOTIDE SEQUENCE [LARGE SCALE GENOMIC DNA]</scope>
    <source>
        <strain evidence="8 9">LMG 28138</strain>
    </source>
</reference>
<dbReference type="Gene3D" id="3.40.50.2300">
    <property type="match status" value="1"/>
</dbReference>
<evidence type="ECO:0000256" key="1">
    <source>
        <dbReference type="ARBA" id="ARBA00022553"/>
    </source>
</evidence>
<dbReference type="PRINTS" id="PR00038">
    <property type="entry name" value="HTHLUXR"/>
</dbReference>
<dbReference type="Pfam" id="PF00072">
    <property type="entry name" value="Response_reg"/>
    <property type="match status" value="1"/>
</dbReference>
<keyword evidence="2" id="KW-0805">Transcription regulation</keyword>
<dbReference type="RefSeq" id="WP_175105700.1">
    <property type="nucleotide sequence ID" value="NZ_CADIKM010000014.1"/>
</dbReference>
<keyword evidence="9" id="KW-1185">Reference proteome</keyword>
<organism evidence="8 9">
    <name type="scientific">Pararobbsia alpina</name>
    <dbReference type="NCBI Taxonomy" id="621374"/>
    <lineage>
        <taxon>Bacteria</taxon>
        <taxon>Pseudomonadati</taxon>
        <taxon>Pseudomonadota</taxon>
        <taxon>Betaproteobacteria</taxon>
        <taxon>Burkholderiales</taxon>
        <taxon>Burkholderiaceae</taxon>
        <taxon>Pararobbsia</taxon>
    </lineage>
</organism>
<dbReference type="CDD" id="cd17535">
    <property type="entry name" value="REC_NarL-like"/>
    <property type="match status" value="1"/>
</dbReference>
<evidence type="ECO:0000256" key="2">
    <source>
        <dbReference type="ARBA" id="ARBA00023015"/>
    </source>
</evidence>
<sequence>MAKQTIVLIDDHPSLRLALKTILEDTGEFEIVGEASTGERGLAILRRAPPSLVVVDLKLPDIDRIELIRQMRRAASITRILVFSSQDERMHAGPARDAGGHGFVGKDRDISDIVTAARLVLAGYNCFADAGTDAANDRLGQLSPRELTILKGLVAGASNKQLADTLFLSPKTVSTHKTRMLRKLNLSTIVDLVEFAKAHRLID</sequence>
<evidence type="ECO:0000256" key="5">
    <source>
        <dbReference type="PROSITE-ProRule" id="PRU00169"/>
    </source>
</evidence>
<dbReference type="PROSITE" id="PS50110">
    <property type="entry name" value="RESPONSE_REGULATORY"/>
    <property type="match status" value="1"/>
</dbReference>
<dbReference type="EMBL" id="CADIKM010000014">
    <property type="protein sequence ID" value="CAB3791471.1"/>
    <property type="molecule type" value="Genomic_DNA"/>
</dbReference>
<dbReference type="Pfam" id="PF00196">
    <property type="entry name" value="GerE"/>
    <property type="match status" value="1"/>
</dbReference>